<dbReference type="Proteomes" id="UP000623215">
    <property type="component" value="Unassembled WGS sequence"/>
</dbReference>
<comment type="caution">
    <text evidence="1">The sequence shown here is derived from an EMBL/GenBank/DDBJ whole genome shotgun (WGS) entry which is preliminary data.</text>
</comment>
<organism evidence="1 2">
    <name type="scientific">Methanothermococcus okinawensis</name>
    <dbReference type="NCBI Taxonomy" id="155863"/>
    <lineage>
        <taxon>Archaea</taxon>
        <taxon>Methanobacteriati</taxon>
        <taxon>Methanobacteriota</taxon>
        <taxon>Methanomada group</taxon>
        <taxon>Methanococci</taxon>
        <taxon>Methanococcales</taxon>
        <taxon>Methanococcaceae</taxon>
        <taxon>Methanothermococcus</taxon>
    </lineage>
</organism>
<dbReference type="InterPro" id="IPR007556">
    <property type="entry name" value="DUF483"/>
</dbReference>
<dbReference type="EMBL" id="DQVW01000003">
    <property type="protein sequence ID" value="HIQ31906.1"/>
    <property type="molecule type" value="Genomic_DNA"/>
</dbReference>
<evidence type="ECO:0000313" key="2">
    <source>
        <dbReference type="Proteomes" id="UP000623215"/>
    </source>
</evidence>
<evidence type="ECO:0000313" key="1">
    <source>
        <dbReference type="EMBL" id="HIQ31906.1"/>
    </source>
</evidence>
<dbReference type="Pfam" id="PF04467">
    <property type="entry name" value="DUF483"/>
    <property type="match status" value="1"/>
</dbReference>
<proteinExistence type="predicted"/>
<dbReference type="AlphaFoldDB" id="A0A832ZXH7"/>
<gene>
    <name evidence="1" type="ORF">EYH55_00265</name>
</gene>
<protein>
    <submittedName>
        <fullName evidence="1">DUF483 domain-containing protein</fullName>
    </submittedName>
</protein>
<reference evidence="1" key="1">
    <citation type="journal article" date="2020" name="ISME J.">
        <title>Gammaproteobacteria mediating utilization of methyl-, sulfur- and petroleum organic compounds in deep ocean hydrothermal plumes.</title>
        <authorList>
            <person name="Zhou Z."/>
            <person name="Liu Y."/>
            <person name="Pan J."/>
            <person name="Cron B.R."/>
            <person name="Toner B.M."/>
            <person name="Anantharaman K."/>
            <person name="Breier J.A."/>
            <person name="Dick G.J."/>
            <person name="Li M."/>
        </authorList>
    </citation>
    <scope>NUCLEOTIDE SEQUENCE</scope>
    <source>
        <strain evidence="1">SZUA-1534</strain>
    </source>
</reference>
<name>A0A832ZXH7_9EURY</name>
<sequence length="198" mass="22995">MDAASTMEEILNRIISLRKNSDEDFKHISHHIQKMDEEVFNFVVSRLKKEIEIVKRYKPPVRPAIDPLVSSYLGVYSGLEFAEEYGKLMGYPRCCIESFESVRFAIDEEHLREAESFKGEGKFAVVITSGFIPCSLKCGEAWRRCLIGAVSQREYKRIIELERELSRELPHYHGGYSEYYEKIVLSSCSDYLSPLKHR</sequence>
<accession>A0A832ZXH7</accession>